<dbReference type="NCBIfam" id="TIGR00702">
    <property type="entry name" value="YcaO-type kinase domain"/>
    <property type="match status" value="1"/>
</dbReference>
<organism evidence="2 3">
    <name type="scientific">Rhizobium grahamii</name>
    <dbReference type="NCBI Taxonomy" id="1120045"/>
    <lineage>
        <taxon>Bacteria</taxon>
        <taxon>Pseudomonadati</taxon>
        <taxon>Pseudomonadota</taxon>
        <taxon>Alphaproteobacteria</taxon>
        <taxon>Hyphomicrobiales</taxon>
        <taxon>Rhizobiaceae</taxon>
        <taxon>Rhizobium/Agrobacterium group</taxon>
        <taxon>Rhizobium</taxon>
    </lineage>
</organism>
<accession>A0A370KRR0</accession>
<dbReference type="AlphaFoldDB" id="A0A370KRR0"/>
<protein>
    <recommendedName>
        <fullName evidence="1">YcaO domain-containing protein</fullName>
    </recommendedName>
</protein>
<evidence type="ECO:0000259" key="1">
    <source>
        <dbReference type="PROSITE" id="PS51664"/>
    </source>
</evidence>
<proteinExistence type="predicted"/>
<name>A0A370KRR0_9HYPH</name>
<dbReference type="OrthoDB" id="109999at2"/>
<dbReference type="Gene3D" id="3.30.160.660">
    <property type="match status" value="1"/>
</dbReference>
<feature type="domain" description="YcaO" evidence="1">
    <location>
        <begin position="63"/>
        <end position="404"/>
    </location>
</feature>
<dbReference type="PROSITE" id="PS51664">
    <property type="entry name" value="YCAO"/>
    <property type="match status" value="1"/>
</dbReference>
<comment type="caution">
    <text evidence="2">The sequence shown here is derived from an EMBL/GenBank/DDBJ whole genome shotgun (WGS) entry which is preliminary data.</text>
</comment>
<dbReference type="PANTHER" id="PTHR37809">
    <property type="entry name" value="RIBOSOMAL PROTEIN S12 METHYLTHIOTRANSFERASE ACCESSORY FACTOR YCAO"/>
    <property type="match status" value="1"/>
</dbReference>
<dbReference type="Pfam" id="PF02624">
    <property type="entry name" value="YcaO"/>
    <property type="match status" value="1"/>
</dbReference>
<evidence type="ECO:0000313" key="3">
    <source>
        <dbReference type="Proteomes" id="UP000254939"/>
    </source>
</evidence>
<gene>
    <name evidence="2" type="ORF">B5K06_09965</name>
</gene>
<dbReference type="EMBL" id="NAAC01000010">
    <property type="protein sequence ID" value="RDJ12630.1"/>
    <property type="molecule type" value="Genomic_DNA"/>
</dbReference>
<reference evidence="2 3" key="1">
    <citation type="submission" date="2017-03" db="EMBL/GenBank/DDBJ databases">
        <title>Genome analysis of Rhizobial strains effectives or ineffectives for nitrogen fixation isolated from bean seeds.</title>
        <authorList>
            <person name="Peralta H."/>
            <person name="Aguilar-Vera A."/>
            <person name="Mora Y."/>
            <person name="Vargas-Lagunas C."/>
            <person name="Girard L."/>
            <person name="Mora J."/>
        </authorList>
    </citation>
    <scope>NUCLEOTIDE SEQUENCE [LARGE SCALE GENOMIC DNA]</scope>
    <source>
        <strain evidence="2 3">CCGM3</strain>
    </source>
</reference>
<dbReference type="InterPro" id="IPR003776">
    <property type="entry name" value="YcaO-like_dom"/>
</dbReference>
<sequence length="404" mass="43468">MEARSCTRSIREIPPAETLSRMVPFLREIGVSRIADITGLDSIGLPVAVAYRPNARSLATCHGKGGTLIEAKTSAVMEALERHCAENAKVDLRYASFNELFDEGQVVDLDILPRIFEALPSKNRRTLWTSATGMISGEKIWVPFETVHLDYALPLPANLECLLIGSGGLASGNTIKEAAVHAIAELIERDALTLWRSRGPGIPETAVDLESVNDPWCFDLLNTLRRSGTRTDVWDMTSDLGVPTFFCEIRSDHCTSRSVGAAAGSACHPISVIALGKAILEAVQSRLTMISGTRDDLTREMFVHGPPRPPSNEAITRAAKAFTDIPSAPDFASIDDALDHLLERMKLAGIDQPLMVDLSHSGIPAAVVRVIVPGLEGSCDAPGYVAGKRAKQLVAFGGGDGHRN</sequence>
<dbReference type="PANTHER" id="PTHR37809:SF1">
    <property type="entry name" value="RIBOSOMAL PROTEIN S12 METHYLTHIOTRANSFERASE ACCESSORY FACTOR YCAO"/>
    <property type="match status" value="1"/>
</dbReference>
<dbReference type="Proteomes" id="UP000254939">
    <property type="component" value="Unassembled WGS sequence"/>
</dbReference>
<evidence type="ECO:0000313" key="2">
    <source>
        <dbReference type="EMBL" id="RDJ12630.1"/>
    </source>
</evidence>